<keyword evidence="6" id="KW-1185">Reference proteome</keyword>
<evidence type="ECO:0000256" key="1">
    <source>
        <dbReference type="ARBA" id="ARBA00011046"/>
    </source>
</evidence>
<reference evidence="5 6" key="1">
    <citation type="submission" date="2018-11" db="EMBL/GenBank/DDBJ databases">
        <title>Sequencing the genomes of 1000 actinobacteria strains.</title>
        <authorList>
            <person name="Klenk H.-P."/>
        </authorList>
    </citation>
    <scope>NUCLEOTIDE SEQUENCE [LARGE SCALE GENOMIC DNA]</scope>
    <source>
        <strain evidence="5 6">DSM 13521</strain>
    </source>
</reference>
<evidence type="ECO:0000256" key="3">
    <source>
        <dbReference type="ARBA" id="ARBA00023125"/>
    </source>
</evidence>
<dbReference type="Gene3D" id="1.10.10.10">
    <property type="entry name" value="Winged helix-like DNA-binding domain superfamily/Winged helix DNA-binding domain"/>
    <property type="match status" value="1"/>
</dbReference>
<dbReference type="RefSeq" id="WP_245967913.1">
    <property type="nucleotide sequence ID" value="NZ_RKHQ01000001.1"/>
</dbReference>
<dbReference type="GO" id="GO:0003677">
    <property type="term" value="F:DNA binding"/>
    <property type="evidence" value="ECO:0007669"/>
    <property type="project" value="UniProtKB-KW"/>
</dbReference>
<dbReference type="Proteomes" id="UP000275356">
    <property type="component" value="Unassembled WGS sequence"/>
</dbReference>
<dbReference type="SUPFAM" id="SSF46785">
    <property type="entry name" value="Winged helix' DNA-binding domain"/>
    <property type="match status" value="1"/>
</dbReference>
<keyword evidence="3" id="KW-0238">DNA-binding</keyword>
<comment type="caution">
    <text evidence="5">The sequence shown here is derived from an EMBL/GenBank/DDBJ whole genome shotgun (WGS) entry which is preliminary data.</text>
</comment>
<evidence type="ECO:0000256" key="2">
    <source>
        <dbReference type="ARBA" id="ARBA00023015"/>
    </source>
</evidence>
<evidence type="ECO:0000313" key="6">
    <source>
        <dbReference type="Proteomes" id="UP000275356"/>
    </source>
</evidence>
<dbReference type="GO" id="GO:0045892">
    <property type="term" value="P:negative regulation of DNA-templated transcription"/>
    <property type="evidence" value="ECO:0007669"/>
    <property type="project" value="InterPro"/>
</dbReference>
<keyword evidence="2" id="KW-0805">Transcription regulation</keyword>
<proteinExistence type="inferred from homology"/>
<evidence type="ECO:0000256" key="4">
    <source>
        <dbReference type="ARBA" id="ARBA00023163"/>
    </source>
</evidence>
<dbReference type="PIRSF" id="PIRSF019455">
    <property type="entry name" value="CopR_AtkY"/>
    <property type="match status" value="1"/>
</dbReference>
<keyword evidence="4" id="KW-0804">Transcription</keyword>
<dbReference type="InterPro" id="IPR036388">
    <property type="entry name" value="WH-like_DNA-bd_sf"/>
</dbReference>
<accession>A0A3N2D937</accession>
<gene>
    <name evidence="5" type="ORF">EDD28_0889</name>
</gene>
<dbReference type="EMBL" id="RKHQ01000001">
    <property type="protein sequence ID" value="ROR96306.1"/>
    <property type="molecule type" value="Genomic_DNA"/>
</dbReference>
<protein>
    <submittedName>
        <fullName evidence="5">Putative transcriptional regulator</fullName>
    </submittedName>
</protein>
<dbReference type="Pfam" id="PF03965">
    <property type="entry name" value="Penicillinase_R"/>
    <property type="match status" value="1"/>
</dbReference>
<name>A0A3N2D937_9MICO</name>
<dbReference type="InterPro" id="IPR036390">
    <property type="entry name" value="WH_DNA-bd_sf"/>
</dbReference>
<dbReference type="AlphaFoldDB" id="A0A3N2D937"/>
<comment type="similarity">
    <text evidence="1">Belongs to the BlaI transcriptional regulatory family.</text>
</comment>
<organism evidence="5 6">
    <name type="scientific">Salana multivorans</name>
    <dbReference type="NCBI Taxonomy" id="120377"/>
    <lineage>
        <taxon>Bacteria</taxon>
        <taxon>Bacillati</taxon>
        <taxon>Actinomycetota</taxon>
        <taxon>Actinomycetes</taxon>
        <taxon>Micrococcales</taxon>
        <taxon>Beutenbergiaceae</taxon>
        <taxon>Salana</taxon>
    </lineage>
</organism>
<evidence type="ECO:0000313" key="5">
    <source>
        <dbReference type="EMBL" id="ROR96306.1"/>
    </source>
</evidence>
<sequence>MSDESGAAPSRFGLGALEAQVMDVLWDNGPSTIREVIDHLASHPAYTTIATVLTNLDRKRLLTITRQNRSTRYATRTSREQHAAEQIEQVLRASRDRRASILEFINSMPQDDLDLLRSYLDDHDRGKEP</sequence>
<dbReference type="InterPro" id="IPR005650">
    <property type="entry name" value="BlaI_family"/>
</dbReference>